<sequence length="217" mass="25066">MVRESFEASLNLLKEDVVKMMEGVEELVIKSVDSLVNRDVELAREVIELDDNIDEMQNNIEEKTIELIALQQPMAKDLRIIFSISKIITDIERVGDFCVNISKETIKIGNEPLIKPLIDIPKMRDIILAMLRNSKTSFMNEDSKLAYRVGKEDELIDNLYKDIYTEILMMIHSDSKNINQGTKLLFVGRYLERMADHITNICERIIYIVDGENVEIN</sequence>
<evidence type="ECO:0000313" key="11">
    <source>
        <dbReference type="Proteomes" id="UP000184465"/>
    </source>
</evidence>
<comment type="similarity">
    <text evidence="2 7">Belongs to the PhoU family.</text>
</comment>
<organism evidence="10 11">
    <name type="scientific">Paramaledivibacter caminithermalis (strain DSM 15212 / CIP 107654 / DViRD3)</name>
    <name type="common">Clostridium caminithermale</name>
    <dbReference type="NCBI Taxonomy" id="1121301"/>
    <lineage>
        <taxon>Bacteria</taxon>
        <taxon>Bacillati</taxon>
        <taxon>Bacillota</taxon>
        <taxon>Clostridia</taxon>
        <taxon>Peptostreptococcales</taxon>
        <taxon>Caminicellaceae</taxon>
        <taxon>Paramaledivibacter</taxon>
    </lineage>
</organism>
<dbReference type="InterPro" id="IPR026022">
    <property type="entry name" value="PhoU_dom"/>
</dbReference>
<evidence type="ECO:0000256" key="4">
    <source>
        <dbReference type="ARBA" id="ARBA00022448"/>
    </source>
</evidence>
<reference evidence="10 11" key="1">
    <citation type="submission" date="2016-11" db="EMBL/GenBank/DDBJ databases">
        <authorList>
            <person name="Jaros S."/>
            <person name="Januszkiewicz K."/>
            <person name="Wedrychowicz H."/>
        </authorList>
    </citation>
    <scope>NUCLEOTIDE SEQUENCE [LARGE SCALE GENOMIC DNA]</scope>
    <source>
        <strain evidence="10 11">DSM 15212</strain>
    </source>
</reference>
<dbReference type="InterPro" id="IPR028366">
    <property type="entry name" value="PhoU"/>
</dbReference>
<evidence type="ECO:0000256" key="2">
    <source>
        <dbReference type="ARBA" id="ARBA00008107"/>
    </source>
</evidence>
<evidence type="ECO:0000256" key="5">
    <source>
        <dbReference type="ARBA" id="ARBA00022490"/>
    </source>
</evidence>
<dbReference type="PANTHER" id="PTHR42930:SF3">
    <property type="entry name" value="PHOSPHATE-SPECIFIC TRANSPORT SYSTEM ACCESSORY PROTEIN PHOU"/>
    <property type="match status" value="1"/>
</dbReference>
<dbReference type="PANTHER" id="PTHR42930">
    <property type="entry name" value="PHOSPHATE-SPECIFIC TRANSPORT SYSTEM ACCESSORY PROTEIN PHOU"/>
    <property type="match status" value="1"/>
</dbReference>
<evidence type="ECO:0000256" key="6">
    <source>
        <dbReference type="ARBA" id="ARBA00022592"/>
    </source>
</evidence>
<dbReference type="Gene3D" id="1.20.58.220">
    <property type="entry name" value="Phosphate transport system protein phou homolog 2, domain 2"/>
    <property type="match status" value="1"/>
</dbReference>
<evidence type="ECO:0000256" key="3">
    <source>
        <dbReference type="ARBA" id="ARBA00011738"/>
    </source>
</evidence>
<name>A0A1M6KTH2_PARC5</name>
<evidence type="ECO:0000256" key="1">
    <source>
        <dbReference type="ARBA" id="ARBA00004496"/>
    </source>
</evidence>
<evidence type="ECO:0000313" key="10">
    <source>
        <dbReference type="EMBL" id="SHJ62257.1"/>
    </source>
</evidence>
<evidence type="ECO:0000256" key="8">
    <source>
        <dbReference type="SAM" id="Coils"/>
    </source>
</evidence>
<dbReference type="GO" id="GO:0005737">
    <property type="term" value="C:cytoplasm"/>
    <property type="evidence" value="ECO:0007669"/>
    <property type="project" value="UniProtKB-SubCell"/>
</dbReference>
<dbReference type="PIRSF" id="PIRSF003107">
    <property type="entry name" value="PhoU"/>
    <property type="match status" value="1"/>
</dbReference>
<keyword evidence="5 7" id="KW-0963">Cytoplasm</keyword>
<proteinExistence type="inferred from homology"/>
<dbReference type="Proteomes" id="UP000184465">
    <property type="component" value="Unassembled WGS sequence"/>
</dbReference>
<keyword evidence="8" id="KW-0175">Coiled coil</keyword>
<dbReference type="SUPFAM" id="SSF109755">
    <property type="entry name" value="PhoU-like"/>
    <property type="match status" value="1"/>
</dbReference>
<accession>A0A1M6KTH2</accession>
<dbReference type="RefSeq" id="WP_073146828.1">
    <property type="nucleotide sequence ID" value="NZ_FRAG01000004.1"/>
</dbReference>
<feature type="domain" description="PhoU" evidence="9">
    <location>
        <begin position="120"/>
        <end position="205"/>
    </location>
</feature>
<dbReference type="FunFam" id="1.20.58.220:FF:000004">
    <property type="entry name" value="Phosphate-specific transport system accessory protein PhoU"/>
    <property type="match status" value="1"/>
</dbReference>
<evidence type="ECO:0000259" key="9">
    <source>
        <dbReference type="Pfam" id="PF01895"/>
    </source>
</evidence>
<dbReference type="AlphaFoldDB" id="A0A1M6KTH2"/>
<comment type="subunit">
    <text evidence="3 7">Homodimer.</text>
</comment>
<feature type="domain" description="PhoU" evidence="9">
    <location>
        <begin position="18"/>
        <end position="104"/>
    </location>
</feature>
<dbReference type="NCBIfam" id="TIGR02135">
    <property type="entry name" value="phoU_full"/>
    <property type="match status" value="1"/>
</dbReference>
<dbReference type="Pfam" id="PF01895">
    <property type="entry name" value="PhoU"/>
    <property type="match status" value="2"/>
</dbReference>
<gene>
    <name evidence="10" type="ORF">SAMN02745912_00532</name>
</gene>
<comment type="subcellular location">
    <subcellularLocation>
        <location evidence="1 7">Cytoplasm</location>
    </subcellularLocation>
</comment>
<keyword evidence="4 7" id="KW-0813">Transport</keyword>
<dbReference type="EMBL" id="FRAG01000004">
    <property type="protein sequence ID" value="SHJ62257.1"/>
    <property type="molecule type" value="Genomic_DNA"/>
</dbReference>
<dbReference type="STRING" id="1121301.SAMN02745912_00532"/>
<dbReference type="InterPro" id="IPR038078">
    <property type="entry name" value="PhoU-like_sf"/>
</dbReference>
<comment type="function">
    <text evidence="7">Plays a role in the regulation of phosphate uptake.</text>
</comment>
<dbReference type="GO" id="GO:0030643">
    <property type="term" value="P:intracellular phosphate ion homeostasis"/>
    <property type="evidence" value="ECO:0007669"/>
    <property type="project" value="InterPro"/>
</dbReference>
<dbReference type="GO" id="GO:0006817">
    <property type="term" value="P:phosphate ion transport"/>
    <property type="evidence" value="ECO:0007669"/>
    <property type="project" value="UniProtKB-KW"/>
</dbReference>
<dbReference type="GO" id="GO:0045936">
    <property type="term" value="P:negative regulation of phosphate metabolic process"/>
    <property type="evidence" value="ECO:0007669"/>
    <property type="project" value="InterPro"/>
</dbReference>
<evidence type="ECO:0000256" key="7">
    <source>
        <dbReference type="PIRNR" id="PIRNR003107"/>
    </source>
</evidence>
<feature type="coiled-coil region" evidence="8">
    <location>
        <begin position="39"/>
        <end position="66"/>
    </location>
</feature>
<keyword evidence="11" id="KW-1185">Reference proteome</keyword>
<protein>
    <recommendedName>
        <fullName evidence="7">Phosphate-specific transport system accessory protein PhoU</fullName>
    </recommendedName>
</protein>
<keyword evidence="6 7" id="KW-0592">Phosphate transport</keyword>